<dbReference type="Proteomes" id="UP000007809">
    <property type="component" value="Chromosome"/>
</dbReference>
<dbReference type="InterPro" id="IPR035418">
    <property type="entry name" value="AraC-bd_2"/>
</dbReference>
<organism evidence="5 6">
    <name type="scientific">Pseudonocardia dioxanivorans (strain ATCC 55486 / DSM 44775 / JCM 13855 / CB1190)</name>
    <dbReference type="NCBI Taxonomy" id="675635"/>
    <lineage>
        <taxon>Bacteria</taxon>
        <taxon>Bacillati</taxon>
        <taxon>Actinomycetota</taxon>
        <taxon>Actinomycetes</taxon>
        <taxon>Pseudonocardiales</taxon>
        <taxon>Pseudonocardiaceae</taxon>
        <taxon>Pseudonocardia</taxon>
    </lineage>
</organism>
<dbReference type="GO" id="GO:0003700">
    <property type="term" value="F:DNA-binding transcription factor activity"/>
    <property type="evidence" value="ECO:0007669"/>
    <property type="project" value="InterPro"/>
</dbReference>
<evidence type="ECO:0000259" key="4">
    <source>
        <dbReference type="PROSITE" id="PS01124"/>
    </source>
</evidence>
<protein>
    <submittedName>
        <fullName evidence="5">Helix-turn-helix, AraC domain protein</fullName>
    </submittedName>
</protein>
<name>F4CZF7_PSEUX</name>
<dbReference type="Pfam" id="PF14525">
    <property type="entry name" value="AraC_binding_2"/>
    <property type="match status" value="1"/>
</dbReference>
<feature type="domain" description="HTH araC/xylS-type" evidence="4">
    <location>
        <begin position="179"/>
        <end position="280"/>
    </location>
</feature>
<dbReference type="eggNOG" id="COG2207">
    <property type="taxonomic scope" value="Bacteria"/>
</dbReference>
<dbReference type="KEGG" id="pdx:Psed_3513"/>
<evidence type="ECO:0000256" key="2">
    <source>
        <dbReference type="ARBA" id="ARBA00023125"/>
    </source>
</evidence>
<dbReference type="AlphaFoldDB" id="F4CZF7"/>
<proteinExistence type="predicted"/>
<dbReference type="PANTHER" id="PTHR46796:SF12">
    <property type="entry name" value="HTH-TYPE DNA-BINDING TRANSCRIPTIONAL ACTIVATOR EUTR"/>
    <property type="match status" value="1"/>
</dbReference>
<keyword evidence="3" id="KW-0804">Transcription</keyword>
<dbReference type="PANTHER" id="PTHR46796">
    <property type="entry name" value="HTH-TYPE TRANSCRIPTIONAL ACTIVATOR RHAS-RELATED"/>
    <property type="match status" value="1"/>
</dbReference>
<evidence type="ECO:0000313" key="5">
    <source>
        <dbReference type="EMBL" id="AEA25688.1"/>
    </source>
</evidence>
<reference evidence="5 6" key="1">
    <citation type="journal article" date="2011" name="J. Bacteriol.">
        <title>Genome sequence of the 1,4-dioxane-degrading Pseudonocardia dioxanivorans strain CB1190.</title>
        <authorList>
            <person name="Sales C.M."/>
            <person name="Mahendra S."/>
            <person name="Grostern A."/>
            <person name="Parales R.E."/>
            <person name="Goodwin L.A."/>
            <person name="Woyke T."/>
            <person name="Nolan M."/>
            <person name="Lapidus A."/>
            <person name="Chertkov O."/>
            <person name="Ovchinnikova G."/>
            <person name="Sczyrba A."/>
            <person name="Alvarez-Cohen L."/>
        </authorList>
    </citation>
    <scope>NUCLEOTIDE SEQUENCE [LARGE SCALE GENOMIC DNA]</scope>
    <source>
        <strain evidence="6">ATCC 55486 / DSM 44775 / JCM 13855 / CB1190</strain>
    </source>
</reference>
<evidence type="ECO:0000256" key="1">
    <source>
        <dbReference type="ARBA" id="ARBA00023015"/>
    </source>
</evidence>
<evidence type="ECO:0000313" key="6">
    <source>
        <dbReference type="Proteomes" id="UP000007809"/>
    </source>
</evidence>
<dbReference type="InterPro" id="IPR018060">
    <property type="entry name" value="HTH_AraC"/>
</dbReference>
<dbReference type="Pfam" id="PF12833">
    <property type="entry name" value="HTH_18"/>
    <property type="match status" value="1"/>
</dbReference>
<keyword evidence="1" id="KW-0805">Transcription regulation</keyword>
<gene>
    <name evidence="5" type="ordered locus">Psed_3513</name>
</gene>
<dbReference type="SMART" id="SM00342">
    <property type="entry name" value="HTH_ARAC"/>
    <property type="match status" value="1"/>
</dbReference>
<dbReference type="InterPro" id="IPR050204">
    <property type="entry name" value="AraC_XylS_family_regulators"/>
</dbReference>
<dbReference type="Gene3D" id="1.10.10.60">
    <property type="entry name" value="Homeodomain-like"/>
    <property type="match status" value="1"/>
</dbReference>
<dbReference type="PROSITE" id="PS01124">
    <property type="entry name" value="HTH_ARAC_FAMILY_2"/>
    <property type="match status" value="1"/>
</dbReference>
<accession>F4CZF7</accession>
<sequence length="284" mass="30922">MDGQPMPRRAYREVAVDESRFPRAGRVRAPDGASSGYTVAVPKAGASEITHCGQTVDLDASRAAVARPEDETDMCCGDGFACYFVRIKTEIVMDALEHLLGHPVSRPLDLGPSFDLRTPAGRAWSGMVRRLASSPLLDDPVRAAPLKETLTVRLLLAVDHRYRDELDGSVRSWAPGPVRRMVDAIEERPRHPFTLAELSDIAGVGTRALGLGCRRHLDISPAERLNATRLAAAHRELEASDAGRTTATAVASGWGFTDAGRFAAEYAHQYREPPWLTLRGPAYA</sequence>
<evidence type="ECO:0000256" key="3">
    <source>
        <dbReference type="ARBA" id="ARBA00023163"/>
    </source>
</evidence>
<keyword evidence="2" id="KW-0238">DNA-binding</keyword>
<dbReference type="EMBL" id="CP002593">
    <property type="protein sequence ID" value="AEA25688.1"/>
    <property type="molecule type" value="Genomic_DNA"/>
</dbReference>
<dbReference type="GO" id="GO:0043565">
    <property type="term" value="F:sequence-specific DNA binding"/>
    <property type="evidence" value="ECO:0007669"/>
    <property type="project" value="InterPro"/>
</dbReference>
<dbReference type="STRING" id="675635.Psed_3513"/>
<dbReference type="HOGENOM" id="CLU_047930_0_1_11"/>
<keyword evidence="6" id="KW-1185">Reference proteome</keyword>